<reference evidence="2" key="1">
    <citation type="journal article" date="2021" name="Sci. Adv.">
        <title>The American lobster genome reveals insights on longevity, neural, and immune adaptations.</title>
        <authorList>
            <person name="Polinski J.M."/>
            <person name="Zimin A.V."/>
            <person name="Clark K.F."/>
            <person name="Kohn A.B."/>
            <person name="Sadowski N."/>
            <person name="Timp W."/>
            <person name="Ptitsyn A."/>
            <person name="Khanna P."/>
            <person name="Romanova D.Y."/>
            <person name="Williams P."/>
            <person name="Greenwood S.J."/>
            <person name="Moroz L.L."/>
            <person name="Walt D.R."/>
            <person name="Bodnar A.G."/>
        </authorList>
    </citation>
    <scope>NUCLEOTIDE SEQUENCE</scope>
    <source>
        <strain evidence="2">GMGI-L3</strain>
    </source>
</reference>
<keyword evidence="3" id="KW-1185">Reference proteome</keyword>
<dbReference type="AlphaFoldDB" id="A0A8J5TIH9"/>
<name>A0A8J5TIH9_HOMAM</name>
<evidence type="ECO:0000313" key="2">
    <source>
        <dbReference type="EMBL" id="KAG7172682.1"/>
    </source>
</evidence>
<comment type="caution">
    <text evidence="2">The sequence shown here is derived from an EMBL/GenBank/DDBJ whole genome shotgun (WGS) entry which is preliminary data.</text>
</comment>
<dbReference type="Proteomes" id="UP000747542">
    <property type="component" value="Unassembled WGS sequence"/>
</dbReference>
<organism evidence="2 3">
    <name type="scientific">Homarus americanus</name>
    <name type="common">American lobster</name>
    <dbReference type="NCBI Taxonomy" id="6706"/>
    <lineage>
        <taxon>Eukaryota</taxon>
        <taxon>Metazoa</taxon>
        <taxon>Ecdysozoa</taxon>
        <taxon>Arthropoda</taxon>
        <taxon>Crustacea</taxon>
        <taxon>Multicrustacea</taxon>
        <taxon>Malacostraca</taxon>
        <taxon>Eumalacostraca</taxon>
        <taxon>Eucarida</taxon>
        <taxon>Decapoda</taxon>
        <taxon>Pleocyemata</taxon>
        <taxon>Astacidea</taxon>
        <taxon>Nephropoidea</taxon>
        <taxon>Nephropidae</taxon>
        <taxon>Homarus</taxon>
    </lineage>
</organism>
<accession>A0A8J5TIH9</accession>
<sequence>MTAAAGDATSKPVRLRAGWYVSERRYRPKLCGAAGPAAHLHPPPPSPSCSAICPPTSCWLPHTWPTTTTPATPPGTTQAWLYDIWMKDEAGADRADLPLNDNTAPTRLPSLPTTTTRQQHRLQYDEDDLDDQLPFDTRT</sequence>
<gene>
    <name evidence="2" type="ORF">Hamer_G006903</name>
</gene>
<evidence type="ECO:0000313" key="3">
    <source>
        <dbReference type="Proteomes" id="UP000747542"/>
    </source>
</evidence>
<dbReference type="EMBL" id="JAHLQT010010484">
    <property type="protein sequence ID" value="KAG7172682.1"/>
    <property type="molecule type" value="Genomic_DNA"/>
</dbReference>
<proteinExistence type="predicted"/>
<protein>
    <submittedName>
        <fullName evidence="2">Uncharacterized protein</fullName>
    </submittedName>
</protein>
<feature type="compositionally biased region" description="Low complexity" evidence="1">
    <location>
        <begin position="103"/>
        <end position="117"/>
    </location>
</feature>
<feature type="region of interest" description="Disordered" evidence="1">
    <location>
        <begin position="93"/>
        <end position="139"/>
    </location>
</feature>
<evidence type="ECO:0000256" key="1">
    <source>
        <dbReference type="SAM" id="MobiDB-lite"/>
    </source>
</evidence>